<keyword evidence="1" id="KW-0472">Membrane</keyword>
<keyword evidence="1" id="KW-1133">Transmembrane helix</keyword>
<dbReference type="EMBL" id="BT142897">
    <property type="protein sequence ID" value="AFK42691.1"/>
    <property type="molecule type" value="mRNA"/>
</dbReference>
<name>I3SQZ9_LOTJA</name>
<keyword evidence="1" id="KW-0812">Transmembrane</keyword>
<proteinExistence type="evidence at transcript level"/>
<accession>I3SQZ9</accession>
<reference evidence="2" key="1">
    <citation type="submission" date="2012-05" db="EMBL/GenBank/DDBJ databases">
        <authorList>
            <person name="Krishnakumar V."/>
            <person name="Cheung F."/>
            <person name="Xiao Y."/>
            <person name="Chan A."/>
            <person name="Moskal W.A."/>
            <person name="Town C.D."/>
        </authorList>
    </citation>
    <scope>NUCLEOTIDE SEQUENCE</scope>
</reference>
<feature type="transmembrane region" description="Helical" evidence="1">
    <location>
        <begin position="21"/>
        <end position="41"/>
    </location>
</feature>
<organism evidence="2">
    <name type="scientific">Lotus japonicus</name>
    <name type="common">Lotus corniculatus var. japonicus</name>
    <dbReference type="NCBI Taxonomy" id="34305"/>
    <lineage>
        <taxon>Eukaryota</taxon>
        <taxon>Viridiplantae</taxon>
        <taxon>Streptophyta</taxon>
        <taxon>Embryophyta</taxon>
        <taxon>Tracheophyta</taxon>
        <taxon>Spermatophyta</taxon>
        <taxon>Magnoliopsida</taxon>
        <taxon>eudicotyledons</taxon>
        <taxon>Gunneridae</taxon>
        <taxon>Pentapetalae</taxon>
        <taxon>rosids</taxon>
        <taxon>fabids</taxon>
        <taxon>Fabales</taxon>
        <taxon>Fabaceae</taxon>
        <taxon>Papilionoideae</taxon>
        <taxon>50 kb inversion clade</taxon>
        <taxon>NPAAA clade</taxon>
        <taxon>Hologalegina</taxon>
        <taxon>robinioid clade</taxon>
        <taxon>Loteae</taxon>
        <taxon>Lotus</taxon>
    </lineage>
</organism>
<dbReference type="AlphaFoldDB" id="I3SQZ9"/>
<evidence type="ECO:0000256" key="1">
    <source>
        <dbReference type="SAM" id="Phobius"/>
    </source>
</evidence>
<protein>
    <submittedName>
        <fullName evidence="2">Uncharacterized protein</fullName>
    </submittedName>
</protein>
<sequence length="49" mass="6099">MNVLIQFRDKLNKVVDGSKTLNRLVIIFKKILFYFYFYNYFLKIYKILN</sequence>
<evidence type="ECO:0000313" key="2">
    <source>
        <dbReference type="EMBL" id="AFK42691.1"/>
    </source>
</evidence>